<keyword evidence="1" id="KW-0812">Transmembrane</keyword>
<protein>
    <recommendedName>
        <fullName evidence="4">Transmembrane protein</fullName>
    </recommendedName>
</protein>
<gene>
    <name evidence="2" type="ORF">LMG7141_04142</name>
</gene>
<feature type="transmembrane region" description="Helical" evidence="1">
    <location>
        <begin position="12"/>
        <end position="31"/>
    </location>
</feature>
<dbReference type="Proteomes" id="UP001189616">
    <property type="component" value="Unassembled WGS sequence"/>
</dbReference>
<evidence type="ECO:0008006" key="4">
    <source>
        <dbReference type="Google" id="ProtNLM"/>
    </source>
</evidence>
<name>A0ABM9JSD1_9RALS</name>
<keyword evidence="3" id="KW-1185">Reference proteome</keyword>
<evidence type="ECO:0000256" key="1">
    <source>
        <dbReference type="SAM" id="Phobius"/>
    </source>
</evidence>
<evidence type="ECO:0000313" key="2">
    <source>
        <dbReference type="EMBL" id="CAJ0802671.1"/>
    </source>
</evidence>
<keyword evidence="1" id="KW-0472">Membrane</keyword>
<proteinExistence type="predicted"/>
<sequence>MENTNKKSLSHAQMVLAITAALGIGVVPLYLAVWKANPWPCIGLIVASQAFLMIRRRQRSK</sequence>
<evidence type="ECO:0000313" key="3">
    <source>
        <dbReference type="Proteomes" id="UP001189616"/>
    </source>
</evidence>
<comment type="caution">
    <text evidence="2">The sequence shown here is derived from an EMBL/GenBank/DDBJ whole genome shotgun (WGS) entry which is preliminary data.</text>
</comment>
<dbReference type="EMBL" id="CATYWO010000013">
    <property type="protein sequence ID" value="CAJ0802671.1"/>
    <property type="molecule type" value="Genomic_DNA"/>
</dbReference>
<keyword evidence="1" id="KW-1133">Transmembrane helix</keyword>
<accession>A0ABM9JSD1</accession>
<dbReference type="RefSeq" id="WP_316659752.1">
    <property type="nucleotide sequence ID" value="NZ_CATYWO010000013.1"/>
</dbReference>
<organism evidence="2 3">
    <name type="scientific">Ralstonia condita</name>
    <dbReference type="NCBI Taxonomy" id="3058600"/>
    <lineage>
        <taxon>Bacteria</taxon>
        <taxon>Pseudomonadati</taxon>
        <taxon>Pseudomonadota</taxon>
        <taxon>Betaproteobacteria</taxon>
        <taxon>Burkholderiales</taxon>
        <taxon>Burkholderiaceae</taxon>
        <taxon>Ralstonia</taxon>
    </lineage>
</organism>
<reference evidence="2 3" key="1">
    <citation type="submission" date="2023-07" db="EMBL/GenBank/DDBJ databases">
        <authorList>
            <person name="Peeters C."/>
        </authorList>
    </citation>
    <scope>NUCLEOTIDE SEQUENCE [LARGE SCALE GENOMIC DNA]</scope>
    <source>
        <strain evidence="2 3">LMG 7141</strain>
    </source>
</reference>